<dbReference type="EMBL" id="JBHTOD010000003">
    <property type="protein sequence ID" value="MFD1454954.1"/>
    <property type="molecule type" value="Genomic_DNA"/>
</dbReference>
<reference evidence="2" key="1">
    <citation type="journal article" date="2019" name="Int. J. Syst. Evol. Microbiol.">
        <title>The Global Catalogue of Microorganisms (GCM) 10K type strain sequencing project: providing services to taxonomists for standard genome sequencing and annotation.</title>
        <authorList>
            <consortium name="The Broad Institute Genomics Platform"/>
            <consortium name="The Broad Institute Genome Sequencing Center for Infectious Disease"/>
            <person name="Wu L."/>
            <person name="Ma J."/>
        </authorList>
    </citation>
    <scope>NUCLEOTIDE SEQUENCE [LARGE SCALE GENOMIC DNA]</scope>
    <source>
        <strain evidence="2">CCM 8979</strain>
    </source>
</reference>
<name>A0ABW4D0B7_9LACO</name>
<accession>A0ABW4D0B7</accession>
<organism evidence="1 2">
    <name type="scientific">Levilactobacillus lanxiensis</name>
    <dbReference type="NCBI Taxonomy" id="2799568"/>
    <lineage>
        <taxon>Bacteria</taxon>
        <taxon>Bacillati</taxon>
        <taxon>Bacillota</taxon>
        <taxon>Bacilli</taxon>
        <taxon>Lactobacillales</taxon>
        <taxon>Lactobacillaceae</taxon>
        <taxon>Levilactobacillus</taxon>
    </lineage>
</organism>
<sequence length="124" mass="13841">MTIEEKIMLVIPRMSAEDFAHITHVDVETIKELKSGDLQPGQLTVREGELLAKVYDLSTYTEATGKDTTKEADEMLSKLVGLLGPLSHSYSVHDEGMANVFQSIIHEVLTDDALFIRLMVSYTK</sequence>
<proteinExistence type="predicted"/>
<dbReference type="RefSeq" id="WP_203644175.1">
    <property type="nucleotide sequence ID" value="NZ_BOLN01000003.1"/>
</dbReference>
<comment type="caution">
    <text evidence="1">The sequence shown here is derived from an EMBL/GenBank/DDBJ whole genome shotgun (WGS) entry which is preliminary data.</text>
</comment>
<dbReference type="Proteomes" id="UP001597189">
    <property type="component" value="Unassembled WGS sequence"/>
</dbReference>
<keyword evidence="2" id="KW-1185">Reference proteome</keyword>
<evidence type="ECO:0000313" key="2">
    <source>
        <dbReference type="Proteomes" id="UP001597189"/>
    </source>
</evidence>
<protein>
    <submittedName>
        <fullName evidence="1">Uncharacterized protein</fullName>
    </submittedName>
</protein>
<gene>
    <name evidence="1" type="ORF">ACFQ44_04535</name>
</gene>
<evidence type="ECO:0000313" key="1">
    <source>
        <dbReference type="EMBL" id="MFD1454954.1"/>
    </source>
</evidence>